<protein>
    <submittedName>
        <fullName evidence="2">Uncharacterized protein</fullName>
    </submittedName>
</protein>
<reference evidence="2 3" key="1">
    <citation type="submission" date="2019-03" db="EMBL/GenBank/DDBJ databases">
        <title>Genomic analyses of the natural microbiome of Caenorhabditis elegans.</title>
        <authorList>
            <person name="Samuel B."/>
        </authorList>
    </citation>
    <scope>NUCLEOTIDE SEQUENCE [LARGE SCALE GENOMIC DNA]</scope>
    <source>
        <strain evidence="2 3">JUb89</strain>
    </source>
</reference>
<sequence>MEEIRTVSTEPELDNNPAPLLDSSPEPILDSSPEPRSGDSSKSVGVKNSETLRASEPISSGQASQYIGEYKTVCGRISQIKSFSKGVYLNMGQPYPNQDMTLVIWSSDMSQFRDPNDYVSQQLCASGSIESYKGVAQISLKSASQIDF</sequence>
<gene>
    <name evidence="2" type="ORF">EC844_101268</name>
</gene>
<dbReference type="EMBL" id="SLVJ01000001">
    <property type="protein sequence ID" value="TCM70992.1"/>
    <property type="molecule type" value="Genomic_DNA"/>
</dbReference>
<dbReference type="AlphaFoldDB" id="A0A4R1Y5J8"/>
<comment type="caution">
    <text evidence="2">The sequence shown here is derived from an EMBL/GenBank/DDBJ whole genome shotgun (WGS) entry which is preliminary data.</text>
</comment>
<dbReference type="Proteomes" id="UP000294963">
    <property type="component" value="Unassembled WGS sequence"/>
</dbReference>
<name>A0A4R1Y5J8_ACICA</name>
<organism evidence="2 3">
    <name type="scientific">Acinetobacter calcoaceticus</name>
    <dbReference type="NCBI Taxonomy" id="471"/>
    <lineage>
        <taxon>Bacteria</taxon>
        <taxon>Pseudomonadati</taxon>
        <taxon>Pseudomonadota</taxon>
        <taxon>Gammaproteobacteria</taxon>
        <taxon>Moraxellales</taxon>
        <taxon>Moraxellaceae</taxon>
        <taxon>Acinetobacter</taxon>
        <taxon>Acinetobacter calcoaceticus/baumannii complex</taxon>
    </lineage>
</organism>
<feature type="compositionally biased region" description="Polar residues" evidence="1">
    <location>
        <begin position="38"/>
        <end position="60"/>
    </location>
</feature>
<evidence type="ECO:0000313" key="3">
    <source>
        <dbReference type="Proteomes" id="UP000294963"/>
    </source>
</evidence>
<accession>A0A4R1Y5J8</accession>
<feature type="region of interest" description="Disordered" evidence="1">
    <location>
        <begin position="1"/>
        <end position="60"/>
    </location>
</feature>
<evidence type="ECO:0000256" key="1">
    <source>
        <dbReference type="SAM" id="MobiDB-lite"/>
    </source>
</evidence>
<keyword evidence="3" id="KW-1185">Reference proteome</keyword>
<proteinExistence type="predicted"/>
<evidence type="ECO:0000313" key="2">
    <source>
        <dbReference type="EMBL" id="TCM70992.1"/>
    </source>
</evidence>